<proteinExistence type="predicted"/>
<keyword evidence="4" id="KW-1185">Reference proteome</keyword>
<dbReference type="Pfam" id="PF04773">
    <property type="entry name" value="FecR"/>
    <property type="match status" value="1"/>
</dbReference>
<dbReference type="RefSeq" id="WP_167400170.1">
    <property type="nucleotide sequence ID" value="NZ_NKUE01000050.1"/>
</dbReference>
<dbReference type="GO" id="GO:0016989">
    <property type="term" value="F:sigma factor antagonist activity"/>
    <property type="evidence" value="ECO:0007669"/>
    <property type="project" value="TreeGrafter"/>
</dbReference>
<dbReference type="InterPro" id="IPR006860">
    <property type="entry name" value="FecR"/>
</dbReference>
<evidence type="ECO:0000259" key="2">
    <source>
        <dbReference type="Pfam" id="PF16220"/>
    </source>
</evidence>
<dbReference type="Gene3D" id="3.55.50.30">
    <property type="match status" value="1"/>
</dbReference>
<dbReference type="AlphaFoldDB" id="A0A2S3VXQ8"/>
<accession>A0A2S3VXQ8</accession>
<dbReference type="PIRSF" id="PIRSF018266">
    <property type="entry name" value="FecR"/>
    <property type="match status" value="1"/>
</dbReference>
<dbReference type="Pfam" id="PF16220">
    <property type="entry name" value="DUF4880"/>
    <property type="match status" value="1"/>
</dbReference>
<comment type="caution">
    <text evidence="3">The sequence shown here is derived from an EMBL/GenBank/DDBJ whole genome shotgun (WGS) entry which is preliminary data.</text>
</comment>
<protein>
    <submittedName>
        <fullName evidence="3">Fec operon regulator FecR</fullName>
    </submittedName>
</protein>
<dbReference type="Gene3D" id="2.60.120.1440">
    <property type="match status" value="1"/>
</dbReference>
<evidence type="ECO:0000259" key="1">
    <source>
        <dbReference type="Pfam" id="PF04773"/>
    </source>
</evidence>
<evidence type="ECO:0000313" key="4">
    <source>
        <dbReference type="Proteomes" id="UP000237344"/>
    </source>
</evidence>
<organism evidence="3 4">
    <name type="scientific">Novacetimonas maltaceti</name>
    <dbReference type="NCBI Taxonomy" id="1203393"/>
    <lineage>
        <taxon>Bacteria</taxon>
        <taxon>Pseudomonadati</taxon>
        <taxon>Pseudomonadota</taxon>
        <taxon>Alphaproteobacteria</taxon>
        <taxon>Acetobacterales</taxon>
        <taxon>Acetobacteraceae</taxon>
        <taxon>Novacetimonas</taxon>
    </lineage>
</organism>
<dbReference type="InterPro" id="IPR012373">
    <property type="entry name" value="Ferrdict_sens_TM"/>
</dbReference>
<feature type="domain" description="FecR protein" evidence="1">
    <location>
        <begin position="123"/>
        <end position="214"/>
    </location>
</feature>
<dbReference type="EMBL" id="POTC01000074">
    <property type="protein sequence ID" value="POF61386.1"/>
    <property type="molecule type" value="Genomic_DNA"/>
</dbReference>
<evidence type="ECO:0000313" key="3">
    <source>
        <dbReference type="EMBL" id="POF61386.1"/>
    </source>
</evidence>
<dbReference type="PANTHER" id="PTHR30273">
    <property type="entry name" value="PERIPLASMIC SIGNAL SENSOR AND SIGMA FACTOR ACTIVATOR FECR-RELATED"/>
    <property type="match status" value="1"/>
</dbReference>
<reference evidence="3 4" key="1">
    <citation type="submission" date="2018-01" db="EMBL/GenBank/DDBJ databases">
        <title>Draft Genome Sequence of Komagataeibacter maltaceti LMG 1529, a Vinegar Producing Acetic Acid Bacterium Isolated from Malt Vinegar Brewery Acetifiers.</title>
        <authorList>
            <person name="Zhang Q."/>
            <person name="Hollensteiner J."/>
            <person name="Poehlein A."/>
            <person name="Daniel R."/>
        </authorList>
    </citation>
    <scope>NUCLEOTIDE SEQUENCE [LARGE SCALE GENOMIC DNA]</scope>
    <source>
        <strain evidence="3 4">LMG 1529</strain>
    </source>
</reference>
<sequence>MSAFWAAGYLNVQNRNEPSGDAFDAANAWYHRLQGDNVTEADRDAFRKWCAQSPDHEAAWEDVQTFASDIRITLAQKPPVPARSTIQRPRSSRRPALALGCLGLAIACIAMLSSGWRDWLQADYRSGQGEQKTVILADGSVATLSPNSALKILPDTHERGLALLHGEVWFSVRHDSTHPFYVLAGKGRVTDVGTRFDLRYLEGQTNVAVEEGMVDVAYGPPPPDHVRLTAGQDISYGTGGLGGIQAVDPDDIGAWRKGNLVFRQKPLAEVVAELNRYGSTKLVLASLQGRNRPVSGTFVIGQEDTALNALHEAFGLRILRFTRYVTVLY</sequence>
<name>A0A2S3VXQ8_9PROT</name>
<feature type="domain" description="FecR N-terminal" evidence="2">
    <location>
        <begin position="24"/>
        <end position="65"/>
    </location>
</feature>
<dbReference type="PANTHER" id="PTHR30273:SF2">
    <property type="entry name" value="PROTEIN FECR"/>
    <property type="match status" value="1"/>
</dbReference>
<gene>
    <name evidence="3" type="ORF">KMAL_29850</name>
</gene>
<dbReference type="Proteomes" id="UP000237344">
    <property type="component" value="Unassembled WGS sequence"/>
</dbReference>
<dbReference type="InterPro" id="IPR032623">
    <property type="entry name" value="FecR_N"/>
</dbReference>